<keyword evidence="2" id="KW-1185">Reference proteome</keyword>
<dbReference type="EMBL" id="JAEHOE010000139">
    <property type="protein sequence ID" value="KAG2484913.1"/>
    <property type="molecule type" value="Genomic_DNA"/>
</dbReference>
<protein>
    <recommendedName>
        <fullName evidence="3">Apple domain-containing protein</fullName>
    </recommendedName>
</protein>
<sequence>MKGVEVGTGQIYSREGCQKLCQSWGDSCAFTVRLDRYNGNLDQCRLKSLPVTGGNSGTRGINGYESAVDQTCWARANSGNYYCIDNWDVNGDHHDGTCNVLSGMSEDQCRAACDQVAACKFYVYSVDGLCALKTNPFRGRCGSTSYNTNIRRACFQVY</sequence>
<reference evidence="1" key="1">
    <citation type="journal article" date="2020" name="bioRxiv">
        <title>Comparative genomics of Chlamydomonas.</title>
        <authorList>
            <person name="Craig R.J."/>
            <person name="Hasan A.R."/>
            <person name="Ness R.W."/>
            <person name="Keightley P.D."/>
        </authorList>
    </citation>
    <scope>NUCLEOTIDE SEQUENCE</scope>
    <source>
        <strain evidence="1">CCAP 11/70</strain>
    </source>
</reference>
<comment type="caution">
    <text evidence="1">The sequence shown here is derived from an EMBL/GenBank/DDBJ whole genome shotgun (WGS) entry which is preliminary data.</text>
</comment>
<evidence type="ECO:0008006" key="3">
    <source>
        <dbReference type="Google" id="ProtNLM"/>
    </source>
</evidence>
<proteinExistence type="predicted"/>
<dbReference type="OrthoDB" id="540863at2759"/>
<accession>A0A835XLD1</accession>
<evidence type="ECO:0000313" key="1">
    <source>
        <dbReference type="EMBL" id="KAG2484913.1"/>
    </source>
</evidence>
<gene>
    <name evidence="1" type="ORF">HYH03_016299</name>
</gene>
<evidence type="ECO:0000313" key="2">
    <source>
        <dbReference type="Proteomes" id="UP000612055"/>
    </source>
</evidence>
<dbReference type="Proteomes" id="UP000612055">
    <property type="component" value="Unassembled WGS sequence"/>
</dbReference>
<dbReference type="AlphaFoldDB" id="A0A835XLD1"/>
<name>A0A835XLD1_9CHLO</name>
<organism evidence="1 2">
    <name type="scientific">Edaphochlamys debaryana</name>
    <dbReference type="NCBI Taxonomy" id="47281"/>
    <lineage>
        <taxon>Eukaryota</taxon>
        <taxon>Viridiplantae</taxon>
        <taxon>Chlorophyta</taxon>
        <taxon>core chlorophytes</taxon>
        <taxon>Chlorophyceae</taxon>
        <taxon>CS clade</taxon>
        <taxon>Chlamydomonadales</taxon>
        <taxon>Chlamydomonadales incertae sedis</taxon>
        <taxon>Edaphochlamys</taxon>
    </lineage>
</organism>